<reference evidence="8 9" key="1">
    <citation type="journal article" date="2013" name="BMC Genomics">
        <title>Comparative genomics reveals distinct host-interacting traits of three major human-associated propionibacteria.</title>
        <authorList>
            <person name="Mak T.N."/>
            <person name="Schmid M."/>
            <person name="Brzuszkiewicz E."/>
            <person name="Zeng G."/>
            <person name="Meyer R."/>
            <person name="Sfanos K.S."/>
            <person name="Brinkmann V."/>
            <person name="Meyer T.F."/>
            <person name="Bruggemann H."/>
        </authorList>
    </citation>
    <scope>NUCLEOTIDE SEQUENCE [LARGE SCALE GENOMIC DNA]</scope>
    <source>
        <strain evidence="8 9">DSM 20700</strain>
    </source>
</reference>
<evidence type="ECO:0000256" key="1">
    <source>
        <dbReference type="ARBA" id="ARBA00007534"/>
    </source>
</evidence>
<comment type="similarity">
    <text evidence="1">Belongs to the cutinase family.</text>
</comment>
<feature type="transmembrane region" description="Helical" evidence="6">
    <location>
        <begin position="387"/>
        <end position="407"/>
    </location>
</feature>
<evidence type="ECO:0000313" key="9">
    <source>
        <dbReference type="Proteomes" id="UP000016307"/>
    </source>
</evidence>
<proteinExistence type="inferred from homology"/>
<keyword evidence="7" id="KW-0732">Signal</keyword>
<feature type="chain" id="PRO_5039021602" evidence="7">
    <location>
        <begin position="29"/>
        <end position="453"/>
    </location>
</feature>
<evidence type="ECO:0000256" key="3">
    <source>
        <dbReference type="ARBA" id="ARBA00022801"/>
    </source>
</evidence>
<evidence type="ECO:0000256" key="7">
    <source>
        <dbReference type="SAM" id="SignalP"/>
    </source>
</evidence>
<dbReference type="SMART" id="SM01110">
    <property type="entry name" value="Cutinase"/>
    <property type="match status" value="1"/>
</dbReference>
<evidence type="ECO:0000256" key="6">
    <source>
        <dbReference type="SAM" id="Phobius"/>
    </source>
</evidence>
<dbReference type="InterPro" id="IPR029058">
    <property type="entry name" value="AB_hydrolase_fold"/>
</dbReference>
<dbReference type="PANTHER" id="PTHR33630">
    <property type="entry name" value="CUTINASE RV1984C-RELATED-RELATED"/>
    <property type="match status" value="1"/>
</dbReference>
<evidence type="ECO:0000256" key="2">
    <source>
        <dbReference type="ARBA" id="ARBA00022487"/>
    </source>
</evidence>
<keyword evidence="9" id="KW-1185">Reference proteome</keyword>
<sequence>MNRSGARGVLGVVMAMIMTMFCSPAAQADAVLTPGARVTKAVGVAAADSHLPGTVHAPESSDTDEASASARWAGKPVPSTKASSQPCASLLFVGVRGSGEKAPYGTTVSKARDALAARWKGHGSVREVWLDYPATDPHTLADESFTNLLLDDEFPSTKYFDSATEGADKLSDLLDSEGRRCPKEWTVLAGYSQGAQAITEALGRTSVPNRLAGALLMGNPDRYPTQHVQSLDGTADLSGIGMAALLHYLRGQARKAGPNPQERVQSLVQTTIDLHSGNIDTAALRKDLDEAQPQITSEAYPQTYSVCLKDDIVCDSSGYVEKIITMKQTWQDALSAGSQVHHGYNPDVMPESLDAIAARMNTIGTADSQGAPVPHADQEPQRAWGPWQILAIVGGVLVGVLIGAVLGRGKVRAARRRGTMHGTPPRGTRRPARPHGGATAQGPATTSETSQVT</sequence>
<keyword evidence="6" id="KW-1133">Transmembrane helix</keyword>
<keyword evidence="2" id="KW-0719">Serine esterase</keyword>
<dbReference type="EMBL" id="AOSS01000133">
    <property type="protein sequence ID" value="ERF57066.1"/>
    <property type="molecule type" value="Genomic_DNA"/>
</dbReference>
<dbReference type="AlphaFoldDB" id="U1FD36"/>
<keyword evidence="3" id="KW-0378">Hydrolase</keyword>
<protein>
    <submittedName>
        <fullName evidence="8">Cutinase</fullName>
    </submittedName>
</protein>
<evidence type="ECO:0000256" key="5">
    <source>
        <dbReference type="SAM" id="MobiDB-lite"/>
    </source>
</evidence>
<dbReference type="Pfam" id="PF01083">
    <property type="entry name" value="Cutinase"/>
    <property type="match status" value="1"/>
</dbReference>
<accession>U1FD36</accession>
<feature type="signal peptide" evidence="7">
    <location>
        <begin position="1"/>
        <end position="28"/>
    </location>
</feature>
<dbReference type="PANTHER" id="PTHR33630:SF9">
    <property type="entry name" value="CUTINASE 4"/>
    <property type="match status" value="1"/>
</dbReference>
<keyword evidence="6" id="KW-0472">Membrane</keyword>
<dbReference type="RefSeq" id="WP_021103835.1">
    <property type="nucleotide sequence ID" value="NZ_AOSS01000133.1"/>
</dbReference>
<name>U1FD36_9ACTN</name>
<keyword evidence="4" id="KW-1015">Disulfide bond</keyword>
<gene>
    <name evidence="8" type="ORF">H641_04104</name>
</gene>
<feature type="compositionally biased region" description="Polar residues" evidence="5">
    <location>
        <begin position="442"/>
        <end position="453"/>
    </location>
</feature>
<dbReference type="PATRIC" id="fig|1160719.4.peg.794"/>
<dbReference type="Gene3D" id="3.40.50.1820">
    <property type="entry name" value="alpha/beta hydrolase"/>
    <property type="match status" value="1"/>
</dbReference>
<evidence type="ECO:0000313" key="8">
    <source>
        <dbReference type="EMBL" id="ERF57066.1"/>
    </source>
</evidence>
<comment type="caution">
    <text evidence="8">The sequence shown here is derived from an EMBL/GenBank/DDBJ whole genome shotgun (WGS) entry which is preliminary data.</text>
</comment>
<dbReference type="InterPro" id="IPR000675">
    <property type="entry name" value="Cutinase/axe"/>
</dbReference>
<feature type="region of interest" description="Disordered" evidence="5">
    <location>
        <begin position="51"/>
        <end position="81"/>
    </location>
</feature>
<organism evidence="8 9">
    <name type="scientific">Cutibacterium granulosum DSM 20700</name>
    <dbReference type="NCBI Taxonomy" id="1160719"/>
    <lineage>
        <taxon>Bacteria</taxon>
        <taxon>Bacillati</taxon>
        <taxon>Actinomycetota</taxon>
        <taxon>Actinomycetes</taxon>
        <taxon>Propionibacteriales</taxon>
        <taxon>Propionibacteriaceae</taxon>
        <taxon>Cutibacterium</taxon>
    </lineage>
</organism>
<dbReference type="GO" id="GO:0052689">
    <property type="term" value="F:carboxylic ester hydrolase activity"/>
    <property type="evidence" value="ECO:0007669"/>
    <property type="project" value="UniProtKB-KW"/>
</dbReference>
<evidence type="ECO:0000256" key="4">
    <source>
        <dbReference type="ARBA" id="ARBA00023157"/>
    </source>
</evidence>
<feature type="region of interest" description="Disordered" evidence="5">
    <location>
        <begin position="412"/>
        <end position="453"/>
    </location>
</feature>
<keyword evidence="6" id="KW-0812">Transmembrane</keyword>
<dbReference type="Proteomes" id="UP000016307">
    <property type="component" value="Unassembled WGS sequence"/>
</dbReference>
<dbReference type="SUPFAM" id="SSF53474">
    <property type="entry name" value="alpha/beta-Hydrolases"/>
    <property type="match status" value="1"/>
</dbReference>